<feature type="domain" description="C2H2-type" evidence="5">
    <location>
        <begin position="20"/>
        <end position="48"/>
    </location>
</feature>
<dbReference type="Pfam" id="PF00096">
    <property type="entry name" value="zf-C2H2"/>
    <property type="match status" value="1"/>
</dbReference>
<evidence type="ECO:0000256" key="1">
    <source>
        <dbReference type="ARBA" id="ARBA00022723"/>
    </source>
</evidence>
<keyword evidence="2 4" id="KW-0863">Zinc-finger</keyword>
<name>A0AAN6YMF0_9PEZI</name>
<feature type="non-terminal residue" evidence="6">
    <location>
        <position position="66"/>
    </location>
</feature>
<proteinExistence type="predicted"/>
<comment type="caution">
    <text evidence="6">The sequence shown here is derived from an EMBL/GenBank/DDBJ whole genome shotgun (WGS) entry which is preliminary data.</text>
</comment>
<evidence type="ECO:0000259" key="5">
    <source>
        <dbReference type="PROSITE" id="PS50157"/>
    </source>
</evidence>
<evidence type="ECO:0000256" key="3">
    <source>
        <dbReference type="ARBA" id="ARBA00022833"/>
    </source>
</evidence>
<protein>
    <recommendedName>
        <fullName evidence="5">C2H2-type domain-containing protein</fullName>
    </recommendedName>
</protein>
<dbReference type="Gene3D" id="3.30.160.60">
    <property type="entry name" value="Classic Zinc Finger"/>
    <property type="match status" value="1"/>
</dbReference>
<dbReference type="InterPro" id="IPR036236">
    <property type="entry name" value="Znf_C2H2_sf"/>
</dbReference>
<dbReference type="PROSITE" id="PS00028">
    <property type="entry name" value="ZINC_FINGER_C2H2_1"/>
    <property type="match status" value="1"/>
</dbReference>
<dbReference type="AlphaFoldDB" id="A0AAN6YMF0"/>
<dbReference type="EMBL" id="MU865571">
    <property type="protein sequence ID" value="KAK4221220.1"/>
    <property type="molecule type" value="Genomic_DNA"/>
</dbReference>
<dbReference type="SUPFAM" id="SSF57667">
    <property type="entry name" value="beta-beta-alpha zinc fingers"/>
    <property type="match status" value="1"/>
</dbReference>
<evidence type="ECO:0000313" key="6">
    <source>
        <dbReference type="EMBL" id="KAK4221220.1"/>
    </source>
</evidence>
<dbReference type="SMART" id="SM00355">
    <property type="entry name" value="ZnF_C2H2"/>
    <property type="match status" value="1"/>
</dbReference>
<accession>A0AAN6YMF0</accession>
<keyword evidence="7" id="KW-1185">Reference proteome</keyword>
<feature type="non-terminal residue" evidence="6">
    <location>
        <position position="1"/>
    </location>
</feature>
<reference evidence="6" key="2">
    <citation type="submission" date="2023-05" db="EMBL/GenBank/DDBJ databases">
        <authorList>
            <consortium name="Lawrence Berkeley National Laboratory"/>
            <person name="Steindorff A."/>
            <person name="Hensen N."/>
            <person name="Bonometti L."/>
            <person name="Westerberg I."/>
            <person name="Brannstrom I.O."/>
            <person name="Guillou S."/>
            <person name="Cros-Aarteil S."/>
            <person name="Calhoun S."/>
            <person name="Haridas S."/>
            <person name="Kuo A."/>
            <person name="Mondo S."/>
            <person name="Pangilinan J."/>
            <person name="Riley R."/>
            <person name="Labutti K."/>
            <person name="Andreopoulos B."/>
            <person name="Lipzen A."/>
            <person name="Chen C."/>
            <person name="Yanf M."/>
            <person name="Daum C."/>
            <person name="Ng V."/>
            <person name="Clum A."/>
            <person name="Ohm R."/>
            <person name="Martin F."/>
            <person name="Silar P."/>
            <person name="Natvig D."/>
            <person name="Lalanne C."/>
            <person name="Gautier V."/>
            <person name="Ament-Velasquez S.L."/>
            <person name="Kruys A."/>
            <person name="Hutchinson M.I."/>
            <person name="Powell A.J."/>
            <person name="Barry K."/>
            <person name="Miller A.N."/>
            <person name="Grigoriev I.V."/>
            <person name="Debuchy R."/>
            <person name="Gladieux P."/>
            <person name="Thoren M.H."/>
            <person name="Johannesson H."/>
        </authorList>
    </citation>
    <scope>NUCLEOTIDE SEQUENCE</scope>
    <source>
        <strain evidence="6">CBS 990.96</strain>
    </source>
</reference>
<reference evidence="6" key="1">
    <citation type="journal article" date="2023" name="Mol. Phylogenet. Evol.">
        <title>Genome-scale phylogeny and comparative genomics of the fungal order Sordariales.</title>
        <authorList>
            <person name="Hensen N."/>
            <person name="Bonometti L."/>
            <person name="Westerberg I."/>
            <person name="Brannstrom I.O."/>
            <person name="Guillou S."/>
            <person name="Cros-Aarteil S."/>
            <person name="Calhoun S."/>
            <person name="Haridas S."/>
            <person name="Kuo A."/>
            <person name="Mondo S."/>
            <person name="Pangilinan J."/>
            <person name="Riley R."/>
            <person name="LaButti K."/>
            <person name="Andreopoulos B."/>
            <person name="Lipzen A."/>
            <person name="Chen C."/>
            <person name="Yan M."/>
            <person name="Daum C."/>
            <person name="Ng V."/>
            <person name="Clum A."/>
            <person name="Steindorff A."/>
            <person name="Ohm R.A."/>
            <person name="Martin F."/>
            <person name="Silar P."/>
            <person name="Natvig D.O."/>
            <person name="Lalanne C."/>
            <person name="Gautier V."/>
            <person name="Ament-Velasquez S.L."/>
            <person name="Kruys A."/>
            <person name="Hutchinson M.I."/>
            <person name="Powell A.J."/>
            <person name="Barry K."/>
            <person name="Miller A.N."/>
            <person name="Grigoriev I.V."/>
            <person name="Debuchy R."/>
            <person name="Gladieux P."/>
            <person name="Hiltunen Thoren M."/>
            <person name="Johannesson H."/>
        </authorList>
    </citation>
    <scope>NUCLEOTIDE SEQUENCE</scope>
    <source>
        <strain evidence="6">CBS 990.96</strain>
    </source>
</reference>
<gene>
    <name evidence="6" type="ORF">QBC38DRAFT_348433</name>
</gene>
<evidence type="ECO:0000313" key="7">
    <source>
        <dbReference type="Proteomes" id="UP001301958"/>
    </source>
</evidence>
<dbReference type="PROSITE" id="PS50157">
    <property type="entry name" value="ZINC_FINGER_C2H2_2"/>
    <property type="match status" value="1"/>
</dbReference>
<evidence type="ECO:0000256" key="4">
    <source>
        <dbReference type="PROSITE-ProRule" id="PRU00042"/>
    </source>
</evidence>
<dbReference type="Proteomes" id="UP001301958">
    <property type="component" value="Unassembled WGS sequence"/>
</dbReference>
<keyword evidence="3" id="KW-0862">Zinc</keyword>
<keyword evidence="1" id="KW-0479">Metal-binding</keyword>
<dbReference type="GO" id="GO:0008270">
    <property type="term" value="F:zinc ion binding"/>
    <property type="evidence" value="ECO:0007669"/>
    <property type="project" value="UniProtKB-KW"/>
</dbReference>
<dbReference type="FunFam" id="3.30.160.60:FF:000446">
    <property type="entry name" value="Zinc finger protein"/>
    <property type="match status" value="1"/>
</dbReference>
<dbReference type="InterPro" id="IPR013087">
    <property type="entry name" value="Znf_C2H2_type"/>
</dbReference>
<sequence length="66" mass="7999">RQPNRATHMKSHNTVREYPFPCGLCDRKFTRRTDLSRHHKSVHLKEKTFACFYCDQAFSRKDTRTR</sequence>
<organism evidence="6 7">
    <name type="scientific">Podospora fimiseda</name>
    <dbReference type="NCBI Taxonomy" id="252190"/>
    <lineage>
        <taxon>Eukaryota</taxon>
        <taxon>Fungi</taxon>
        <taxon>Dikarya</taxon>
        <taxon>Ascomycota</taxon>
        <taxon>Pezizomycotina</taxon>
        <taxon>Sordariomycetes</taxon>
        <taxon>Sordariomycetidae</taxon>
        <taxon>Sordariales</taxon>
        <taxon>Podosporaceae</taxon>
        <taxon>Podospora</taxon>
    </lineage>
</organism>
<evidence type="ECO:0000256" key="2">
    <source>
        <dbReference type="ARBA" id="ARBA00022771"/>
    </source>
</evidence>